<evidence type="ECO:0000313" key="2">
    <source>
        <dbReference type="EMBL" id="KAL1006873.1"/>
    </source>
</evidence>
<dbReference type="EMBL" id="JAGEUA010000002">
    <property type="protein sequence ID" value="KAL1006873.1"/>
    <property type="molecule type" value="Genomic_DNA"/>
</dbReference>
<name>A0ABD0XD82_UMBPY</name>
<feature type="compositionally biased region" description="Pro residues" evidence="1">
    <location>
        <begin position="63"/>
        <end position="73"/>
    </location>
</feature>
<evidence type="ECO:0000313" key="3">
    <source>
        <dbReference type="Proteomes" id="UP001557470"/>
    </source>
</evidence>
<gene>
    <name evidence="2" type="ORF">UPYG_G00078340</name>
</gene>
<protein>
    <submittedName>
        <fullName evidence="2">Uncharacterized protein</fullName>
    </submittedName>
</protein>
<sequence>MRAEILTLSPVTVNPYCSGFSGIHCCYWQLKHSSFLPRMVSCPRSYHQRKRDRGSGRSASHYPAPPLPSSPPP</sequence>
<feature type="region of interest" description="Disordered" evidence="1">
    <location>
        <begin position="46"/>
        <end position="73"/>
    </location>
</feature>
<comment type="caution">
    <text evidence="2">The sequence shown here is derived from an EMBL/GenBank/DDBJ whole genome shotgun (WGS) entry which is preliminary data.</text>
</comment>
<proteinExistence type="predicted"/>
<accession>A0ABD0XD82</accession>
<dbReference type="AlphaFoldDB" id="A0ABD0XD82"/>
<evidence type="ECO:0000256" key="1">
    <source>
        <dbReference type="SAM" id="MobiDB-lite"/>
    </source>
</evidence>
<dbReference type="Proteomes" id="UP001557470">
    <property type="component" value="Unassembled WGS sequence"/>
</dbReference>
<keyword evidence="3" id="KW-1185">Reference proteome</keyword>
<organism evidence="2 3">
    <name type="scientific">Umbra pygmaea</name>
    <name type="common">Eastern mudminnow</name>
    <dbReference type="NCBI Taxonomy" id="75934"/>
    <lineage>
        <taxon>Eukaryota</taxon>
        <taxon>Metazoa</taxon>
        <taxon>Chordata</taxon>
        <taxon>Craniata</taxon>
        <taxon>Vertebrata</taxon>
        <taxon>Euteleostomi</taxon>
        <taxon>Actinopterygii</taxon>
        <taxon>Neopterygii</taxon>
        <taxon>Teleostei</taxon>
        <taxon>Protacanthopterygii</taxon>
        <taxon>Esociformes</taxon>
        <taxon>Umbridae</taxon>
        <taxon>Umbra</taxon>
    </lineage>
</organism>
<reference evidence="2 3" key="1">
    <citation type="submission" date="2024-06" db="EMBL/GenBank/DDBJ databases">
        <authorList>
            <person name="Pan Q."/>
            <person name="Wen M."/>
            <person name="Jouanno E."/>
            <person name="Zahm M."/>
            <person name="Klopp C."/>
            <person name="Cabau C."/>
            <person name="Louis A."/>
            <person name="Berthelot C."/>
            <person name="Parey E."/>
            <person name="Roest Crollius H."/>
            <person name="Montfort J."/>
            <person name="Robinson-Rechavi M."/>
            <person name="Bouchez O."/>
            <person name="Lampietro C."/>
            <person name="Lopez Roques C."/>
            <person name="Donnadieu C."/>
            <person name="Postlethwait J."/>
            <person name="Bobe J."/>
            <person name="Verreycken H."/>
            <person name="Guiguen Y."/>
        </authorList>
    </citation>
    <scope>NUCLEOTIDE SEQUENCE [LARGE SCALE GENOMIC DNA]</scope>
    <source>
        <strain evidence="2">Up_M1</strain>
        <tissue evidence="2">Testis</tissue>
    </source>
</reference>